<dbReference type="RefSeq" id="YP_010839651.1">
    <property type="nucleotide sequence ID" value="NC_078008.1"/>
</dbReference>
<keyword evidence="2" id="KW-1185">Reference proteome</keyword>
<proteinExistence type="predicted"/>
<protein>
    <submittedName>
        <fullName evidence="1">Putative membrane-spanning protein</fullName>
    </submittedName>
</protein>
<feature type="non-terminal residue" evidence="1">
    <location>
        <position position="1"/>
    </location>
</feature>
<organism evidence="1 2">
    <name type="scientific">Tai Forest reovirus</name>
    <dbReference type="NCBI Taxonomy" id="2039230"/>
    <lineage>
        <taxon>Viruses</taxon>
        <taxon>Riboviria</taxon>
        <taxon>Orthornavirae</taxon>
        <taxon>Duplornaviricota</taxon>
        <taxon>Resentoviricetes</taxon>
        <taxon>Reovirales</taxon>
        <taxon>Spinareoviridae</taxon>
        <taxon>Coltivirus</taxon>
        <taxon>Coltivirus taiense</taxon>
        <taxon>Tai Forest coltivirus</taxon>
    </lineage>
</organism>
<dbReference type="KEGG" id="vg:80559048"/>
<dbReference type="InterPro" id="IPR045917">
    <property type="entry name" value="VP3-like"/>
</dbReference>
<dbReference type="Proteomes" id="UP000501449">
    <property type="component" value="Genome"/>
</dbReference>
<name>A0A291ID07_9REOV</name>
<reference evidence="1 2" key="1">
    <citation type="journal article" date="2017" name="Virol. J.">
        <title>A novel Coltivirus-related virus isolated from free-tailed bats from Cote d'Ivoire is able to infect human cells in vitro.</title>
        <authorList>
            <person name="Weiss S."/>
            <person name="Dabrowski P.W."/>
            <person name="Kurth A."/>
            <person name="Leendertz S.A.J."/>
            <person name="Leendertz F.H."/>
        </authorList>
    </citation>
    <scope>NUCLEOTIDE SEQUENCE [LARGE SCALE GENOMIC DNA]</scope>
    <source>
        <strain evidence="1">B30</strain>
    </source>
</reference>
<dbReference type="Pfam" id="PF18965">
    <property type="entry name" value="VP3-like"/>
    <property type="match status" value="1"/>
</dbReference>
<dbReference type="GeneID" id="80559048"/>
<accession>A0A291ID07</accession>
<dbReference type="EMBL" id="KX989545">
    <property type="protein sequence ID" value="ATG88077.1"/>
    <property type="molecule type" value="Genomic_RNA"/>
</dbReference>
<sequence>KCFISRTDLQNSLEPESAPEIIKQMRIRPIILPTVNWNGRLITSGTVGVSFDHPVYSRIIPSLVATEVYTHTLSELLKLEKNVDEDVLRRVQRAACTEVAYQYIARISSLYRVILENYPTDFVWAQAGELVYDEVFLLPALYEIARDRAANVLMYEDYHGCIGGRVAIDGDRNEGMRRLFVTWLHGMGQIQAPEYESVMDPEYKVVLERDYKVFFLGDSLPRDGDLGWLHGKMPYRTVWMPNASYSRMVRRMLLSRMPSGAHGVLNIPIPHYFEFDCAADLELRCWHGVRATWLKLFDANVNGEVDDCRLNEALMVNCPRDLSSAVRESMFSCSLARGVPPHVVSTLKSVKMIAGAQHYHVVQGDGDWWRREDIFPQGRYSIRWGEIIAIRGIDEGIPDRFASWIEVMNPIYYTDIGLKANQLMITVPTDPEPGWIEVHENDLKFKVYQLDRVNYSVDPVSSCATIFFSQVQFDLPFPPPYELDQQRDAVVNRELYNAMTLGSNRQIGEFHGKIASTTKKLRDLYTFEKDRTVPVNTALNRKDAKENPLEYLCVEAWIEALRTVSDQMDYDPRWAHDDQEQDDPRYRLVDVMIRVSKHLWSKPYRLSMIANATLLIHAIARHLLSFNLAHYDGLRLEDLTIAWYGEGAEEMTRLMKECGFKRYIPIPNSMGGADHMEQHVLRGQNKKVNVTIMNYPLEWVDGVDRAFIADACVLLRIGEIGVLRARSGVENYFVGLSAVLRDGFLDIFRIGMGGLPSDFYFMWIKRGPDNFQARDAVFRGTIPFGLGRRFLPNTYDHQKVGLREWISDALLGDFHAPICVEMDLSEGDLERGFYLIGAITKSFRVRCFSRGALRIYRATGTLDIDATLRNVRMDGDRISVARGSIRHPLDLVRTLTPGSLSPLPYTFKVVNSLNALQSVTFMLIKEWLRRELNMMDEGRVILFDVGGRRGELSGWVSDHQNLRYICIDPAAGERIPKGEVLMNEDRTAPHRWDFRGQVDEQVDIALRLCGEPNMQKERVFLVFSNVASNVFERYEGADEPLNNFMRQLVNSDTRAFVRDMSTLHGNRNGANCVILRSKFCRDFVFDARRGYIPAIYPEVGTAMHYAPLQEHRNQIVNWTPTCREIMDAMYARGLQLDSFSEMILPIMAKHTFFLSM</sequence>
<evidence type="ECO:0000313" key="1">
    <source>
        <dbReference type="EMBL" id="ATG88077.1"/>
    </source>
</evidence>
<evidence type="ECO:0000313" key="2">
    <source>
        <dbReference type="Proteomes" id="UP000501449"/>
    </source>
</evidence>